<evidence type="ECO:0000313" key="1">
    <source>
        <dbReference type="EMBL" id="DAD84676.1"/>
    </source>
</evidence>
<sequence>MTTLNLNSSNFVIFQHRDFARRGDKGTWAKYDSYTGKLTVNKAKNGLISDAYLAEMVEFCNGYGIDFDAMPFGTRESVVIG</sequence>
<proteinExistence type="predicted"/>
<accession>A0A8S5MR29</accession>
<organism evidence="1">
    <name type="scientific">Myoviridae sp. ctOAa14</name>
    <dbReference type="NCBI Taxonomy" id="2826646"/>
    <lineage>
        <taxon>Viruses</taxon>
        <taxon>Duplodnaviria</taxon>
        <taxon>Heunggongvirae</taxon>
        <taxon>Uroviricota</taxon>
        <taxon>Caudoviricetes</taxon>
    </lineage>
</organism>
<name>A0A8S5MR29_9CAUD</name>
<reference evidence="1" key="1">
    <citation type="journal article" date="2021" name="Proc. Natl. Acad. Sci. U.S.A.">
        <title>A Catalog of Tens of Thousands of Viruses from Human Metagenomes Reveals Hidden Associations with Chronic Diseases.</title>
        <authorList>
            <person name="Tisza M.J."/>
            <person name="Buck C.B."/>
        </authorList>
    </citation>
    <scope>NUCLEOTIDE SEQUENCE</scope>
    <source>
        <strain evidence="1">CtOAa14</strain>
    </source>
</reference>
<protein>
    <submittedName>
        <fullName evidence="1">Uncharacterized protein</fullName>
    </submittedName>
</protein>
<dbReference type="EMBL" id="BK014964">
    <property type="protein sequence ID" value="DAD84676.1"/>
    <property type="molecule type" value="Genomic_DNA"/>
</dbReference>